<dbReference type="eggNOG" id="COG4729">
    <property type="taxonomic scope" value="Bacteria"/>
</dbReference>
<evidence type="ECO:0000313" key="2">
    <source>
        <dbReference type="Proteomes" id="UP000005713"/>
    </source>
</evidence>
<reference evidence="1 2" key="1">
    <citation type="submission" date="2006-06" db="EMBL/GenBank/DDBJ databases">
        <authorList>
            <person name="Moran M.A."/>
            <person name="Ferriera S."/>
            <person name="Johnson J."/>
            <person name="Kravitz S."/>
            <person name="Beeson K."/>
            <person name="Sutton G."/>
            <person name="Rogers Y.-H."/>
            <person name="Friedman R."/>
            <person name="Frazier M."/>
            <person name="Venter J.C."/>
        </authorList>
    </citation>
    <scope>NUCLEOTIDE SEQUENCE [LARGE SCALE GENOMIC DNA]</scope>
    <source>
        <strain evidence="1 2">E-37</strain>
    </source>
</reference>
<dbReference type="EMBL" id="AAYA01000008">
    <property type="protein sequence ID" value="EBA07595.1"/>
    <property type="molecule type" value="Genomic_DNA"/>
</dbReference>
<dbReference type="Proteomes" id="UP000005713">
    <property type="component" value="Unassembled WGS sequence"/>
</dbReference>
<organism evidence="1 2">
    <name type="scientific">Sagittula stellata (strain ATCC 700073 / DSM 11524 / E-37)</name>
    <dbReference type="NCBI Taxonomy" id="388399"/>
    <lineage>
        <taxon>Bacteria</taxon>
        <taxon>Pseudomonadati</taxon>
        <taxon>Pseudomonadota</taxon>
        <taxon>Alphaproteobacteria</taxon>
        <taxon>Rhodobacterales</taxon>
        <taxon>Roseobacteraceae</taxon>
        <taxon>Sagittula</taxon>
    </lineage>
</organism>
<accession>A3K4Z4</accession>
<sequence>MSALCIGATVAALAAQQFTLSWTHSVEHTGWQETWVVEEDGLHLVRSAVQGSGAGMEPGPDARLQNGWWVWDSDVSVAELMLAASGATGGGWQFCAGAECREIGAVSGAPTRIAPCDEGSSAAASLVSE</sequence>
<dbReference type="Pfam" id="PF08905">
    <property type="entry name" value="DUF1850"/>
    <property type="match status" value="1"/>
</dbReference>
<proteinExistence type="predicted"/>
<dbReference type="RefSeq" id="WP_005859922.1">
    <property type="nucleotide sequence ID" value="NZ_AAYA01000008.1"/>
</dbReference>
<keyword evidence="2" id="KW-1185">Reference proteome</keyword>
<evidence type="ECO:0008006" key="3">
    <source>
        <dbReference type="Google" id="ProtNLM"/>
    </source>
</evidence>
<protein>
    <recommendedName>
        <fullName evidence="3">DUF1850 domain-containing protein</fullName>
    </recommendedName>
</protein>
<name>A3K4Z4_SAGS3</name>
<evidence type="ECO:0000313" key="1">
    <source>
        <dbReference type="EMBL" id="EBA07595.1"/>
    </source>
</evidence>
<dbReference type="OrthoDB" id="5298197at2"/>
<dbReference type="InterPro" id="IPR015001">
    <property type="entry name" value="DUF1850"/>
</dbReference>
<dbReference type="AlphaFoldDB" id="A3K4Z4"/>
<comment type="caution">
    <text evidence="1">The sequence shown here is derived from an EMBL/GenBank/DDBJ whole genome shotgun (WGS) entry which is preliminary data.</text>
</comment>
<gene>
    <name evidence="1" type="ORF">SSE37_13453</name>
</gene>